<comment type="caution">
    <text evidence="1">The sequence shown here is derived from an EMBL/GenBank/DDBJ whole genome shotgun (WGS) entry which is preliminary data.</text>
</comment>
<evidence type="ECO:0000313" key="1">
    <source>
        <dbReference type="EMBL" id="GLI63970.1"/>
    </source>
</evidence>
<sequence>MWPLTSPSTGTSTPRAADLVPAYAVGEVPLLSMQSDMRWLKDGRQFMSEICLGVPVLQPLLMDKATGSLTVIEILFCGLKFPCVVQVDSGDLQLQSFKARNGPSGETWDYHCCRNLDKKGVGKCST</sequence>
<reference evidence="1 2" key="1">
    <citation type="journal article" date="2023" name="IScience">
        <title>Expanded male sex-determining region conserved during the evolution of homothallism in the green alga Volvox.</title>
        <authorList>
            <person name="Yamamoto K."/>
            <person name="Matsuzaki R."/>
            <person name="Mahakham W."/>
            <person name="Heman W."/>
            <person name="Sekimoto H."/>
            <person name="Kawachi M."/>
            <person name="Minakuchi Y."/>
            <person name="Toyoda A."/>
            <person name="Nozaki H."/>
        </authorList>
    </citation>
    <scope>NUCLEOTIDE SEQUENCE [LARGE SCALE GENOMIC DNA]</scope>
    <source>
        <strain evidence="1 2">NIES-4468</strain>
    </source>
</reference>
<accession>A0ABQ5S287</accession>
<organism evidence="1 2">
    <name type="scientific">Volvox africanus</name>
    <dbReference type="NCBI Taxonomy" id="51714"/>
    <lineage>
        <taxon>Eukaryota</taxon>
        <taxon>Viridiplantae</taxon>
        <taxon>Chlorophyta</taxon>
        <taxon>core chlorophytes</taxon>
        <taxon>Chlorophyceae</taxon>
        <taxon>CS clade</taxon>
        <taxon>Chlamydomonadales</taxon>
        <taxon>Volvocaceae</taxon>
        <taxon>Volvox</taxon>
    </lineage>
</organism>
<gene>
    <name evidence="1" type="ORF">VaNZ11_007138</name>
</gene>
<protein>
    <submittedName>
        <fullName evidence="1">Uncharacterized protein</fullName>
    </submittedName>
</protein>
<dbReference type="EMBL" id="BSDZ01000017">
    <property type="protein sequence ID" value="GLI63970.1"/>
    <property type="molecule type" value="Genomic_DNA"/>
</dbReference>
<evidence type="ECO:0000313" key="2">
    <source>
        <dbReference type="Proteomes" id="UP001165090"/>
    </source>
</evidence>
<keyword evidence="2" id="KW-1185">Reference proteome</keyword>
<dbReference type="Proteomes" id="UP001165090">
    <property type="component" value="Unassembled WGS sequence"/>
</dbReference>
<name>A0ABQ5S287_9CHLO</name>
<proteinExistence type="predicted"/>